<dbReference type="EMBL" id="MLIQ01000021">
    <property type="protein sequence ID" value="OHU52311.1"/>
    <property type="molecule type" value="Genomic_DNA"/>
</dbReference>
<accession>A0A1S1LHI4</accession>
<dbReference type="Proteomes" id="UP000180043">
    <property type="component" value="Unassembled WGS sequence"/>
</dbReference>
<dbReference type="AlphaFoldDB" id="A0A1S1LHI4"/>
<proteinExistence type="predicted"/>
<reference evidence="2 3" key="1">
    <citation type="submission" date="2016-10" db="EMBL/GenBank/DDBJ databases">
        <title>Evaluation of Human, Veterinary and Environmental Mycobacterium chelonae Isolates by Core Genome Phylogenomic Analysis, Targeted Gene Comparison, and Anti-microbial Susceptibility Patterns: A Tale of Mistaken Identities.</title>
        <authorList>
            <person name="Fogelson S.B."/>
            <person name="Camus A.C."/>
            <person name="Lorenz W."/>
            <person name="Vasireddy R."/>
            <person name="Vasireddy S."/>
            <person name="Smith T."/>
            <person name="Brown-Elliott B.A."/>
            <person name="Wallace R.J.Jr."/>
            <person name="Hasan N.A."/>
            <person name="Reischl U."/>
            <person name="Sanchez S."/>
        </authorList>
    </citation>
    <scope>NUCLEOTIDE SEQUENCE [LARGE SCALE GENOMIC DNA]</scope>
    <source>
        <strain evidence="2 3">15515</strain>
    </source>
</reference>
<sequence length="223" mass="23163">MNRSHIAVAVAVLTAAAVTGCSSGADRGTWQLTKAADSAAAPAPAVSGSSGGPLAVGPGPTNYVVQRQPAAGSCLYRHSPTGEPLPDPRCTPGAISPKVTQETLAHTVCRAGYTKSIRPPVAITRVEKRENAKSYSYTGDLADAEYDHLVSLVLGGDPNDPRNLWVEPPSPGHKPRDGVNNPKDVVESRLASAVCSGRVPLADAQVAIATDWTTALDRLGLRK</sequence>
<dbReference type="RefSeq" id="WP_070947591.1">
    <property type="nucleotide sequence ID" value="NZ_MLIQ01000021.1"/>
</dbReference>
<evidence type="ECO:0000313" key="2">
    <source>
        <dbReference type="EMBL" id="OHU52311.1"/>
    </source>
</evidence>
<evidence type="ECO:0000256" key="1">
    <source>
        <dbReference type="SAM" id="SignalP"/>
    </source>
</evidence>
<keyword evidence="1" id="KW-0732">Signal</keyword>
<name>A0A1S1LHI4_MYCCH</name>
<feature type="signal peptide" evidence="1">
    <location>
        <begin position="1"/>
        <end position="24"/>
    </location>
</feature>
<organism evidence="2 3">
    <name type="scientific">Mycobacteroides chelonae</name>
    <name type="common">Mycobacterium chelonae</name>
    <dbReference type="NCBI Taxonomy" id="1774"/>
    <lineage>
        <taxon>Bacteria</taxon>
        <taxon>Bacillati</taxon>
        <taxon>Actinomycetota</taxon>
        <taxon>Actinomycetes</taxon>
        <taxon>Mycobacteriales</taxon>
        <taxon>Mycobacteriaceae</taxon>
        <taxon>Mycobacteroides</taxon>
    </lineage>
</organism>
<protein>
    <recommendedName>
        <fullName evidence="4">Lipoprotein</fullName>
    </recommendedName>
</protein>
<comment type="caution">
    <text evidence="2">The sequence shown here is derived from an EMBL/GenBank/DDBJ whole genome shotgun (WGS) entry which is preliminary data.</text>
</comment>
<evidence type="ECO:0008006" key="4">
    <source>
        <dbReference type="Google" id="ProtNLM"/>
    </source>
</evidence>
<feature type="chain" id="PRO_5010298440" description="Lipoprotein" evidence="1">
    <location>
        <begin position="25"/>
        <end position="223"/>
    </location>
</feature>
<evidence type="ECO:0000313" key="3">
    <source>
        <dbReference type="Proteomes" id="UP000180043"/>
    </source>
</evidence>
<gene>
    <name evidence="2" type="ORF">BKG82_18760</name>
</gene>
<dbReference type="PROSITE" id="PS51257">
    <property type="entry name" value="PROKAR_LIPOPROTEIN"/>
    <property type="match status" value="1"/>
</dbReference>